<organism evidence="2 3">
    <name type="scientific">Phormidium yuhuli AB48</name>
    <dbReference type="NCBI Taxonomy" id="2940671"/>
    <lineage>
        <taxon>Bacteria</taxon>
        <taxon>Bacillati</taxon>
        <taxon>Cyanobacteriota</taxon>
        <taxon>Cyanophyceae</taxon>
        <taxon>Oscillatoriophycideae</taxon>
        <taxon>Oscillatoriales</taxon>
        <taxon>Oscillatoriaceae</taxon>
        <taxon>Phormidium</taxon>
        <taxon>Phormidium yuhuli</taxon>
    </lineage>
</organism>
<evidence type="ECO:0000259" key="1">
    <source>
        <dbReference type="Pfam" id="PF13443"/>
    </source>
</evidence>
<protein>
    <submittedName>
        <fullName evidence="2">AAA-like domain-containing protein</fullName>
    </submittedName>
</protein>
<feature type="domain" description="HTH cro/C1-type" evidence="1">
    <location>
        <begin position="41"/>
        <end position="84"/>
    </location>
</feature>
<gene>
    <name evidence="2" type="ORF">NEA10_13435</name>
</gene>
<reference evidence="2" key="1">
    <citation type="submission" date="2022-06" db="EMBL/GenBank/DDBJ databases">
        <title>Genome sequence of Phormidium yuhuli AB48 isolated from an industrial photobioreactor environment.</title>
        <authorList>
            <person name="Qiu Y."/>
            <person name="Noonan A.J.C."/>
            <person name="Dofher K."/>
            <person name="Koch M."/>
            <person name="Kieft B."/>
            <person name="Lin X."/>
            <person name="Ziels R.M."/>
            <person name="Hallam S.J."/>
        </authorList>
    </citation>
    <scope>NUCLEOTIDE SEQUENCE</scope>
    <source>
        <strain evidence="2">AB48</strain>
    </source>
</reference>
<dbReference type="Pfam" id="PF14516">
    <property type="entry name" value="AAA_35"/>
    <property type="match status" value="1"/>
</dbReference>
<dbReference type="Proteomes" id="UP001056708">
    <property type="component" value="Chromosome"/>
</dbReference>
<accession>A0ABY5ANN9</accession>
<evidence type="ECO:0000313" key="2">
    <source>
        <dbReference type="EMBL" id="USR89859.1"/>
    </source>
</evidence>
<name>A0ABY5ANN9_9CYAN</name>
<proteinExistence type="predicted"/>
<dbReference type="EMBL" id="CP098611">
    <property type="protein sequence ID" value="USR89859.1"/>
    <property type="molecule type" value="Genomic_DNA"/>
</dbReference>
<dbReference type="Pfam" id="PF13443">
    <property type="entry name" value="HTH_26"/>
    <property type="match status" value="1"/>
</dbReference>
<keyword evidence="3" id="KW-1185">Reference proteome</keyword>
<dbReference type="Gene3D" id="3.40.50.300">
    <property type="entry name" value="P-loop containing nucleotide triphosphate hydrolases"/>
    <property type="match status" value="1"/>
</dbReference>
<evidence type="ECO:0000313" key="3">
    <source>
        <dbReference type="Proteomes" id="UP001056708"/>
    </source>
</evidence>
<dbReference type="InterPro" id="IPR027417">
    <property type="entry name" value="P-loop_NTPase"/>
</dbReference>
<sequence length="443" mass="50488">MVGRSQTSKRRRGLILSSQGWQRLQAAEHLSSMQENQGKPYTLEQLSQRTGLSSNTLTKLRRRQKPVDWQTLDSYFEAFNLKMGRHDVINPDQDASQTDLAALQQTPLKGQLPLDSPFYIYRGNTEELCAKEVLKPGALLRIKAPRQFGKTSLMAQTLNHARDRGLRTSVVNLQSIDCQVLQDPDRFLQWFCAVVAKDLGLPNELSSRWDDLFGSSYSCSDYFETYLLPADPSPLLLVIEELDELFAYPEVATDFFGMLRSWYEQGRYGLEQRAIWTNLRLAIIHSTEVWLPLTLHQSPFNVGLLLELPHFNPVEVEELTCRYGLNPSEINAQAVFALVGGHPYLTQLCLFYLAQGELTVEDLSSEAIAHHQIFNSYLRRQLQLIEQDSALLQAMEEVARNPAGVELPLQMTYRLQGLGAVALKERLTVPSCELYRQYFSRSQ</sequence>
<dbReference type="InterPro" id="IPR001387">
    <property type="entry name" value="Cro/C1-type_HTH"/>
</dbReference>
<dbReference type="RefSeq" id="WP_252661140.1">
    <property type="nucleotide sequence ID" value="NZ_CP098611.1"/>
</dbReference>
<dbReference type="SUPFAM" id="SSF52540">
    <property type="entry name" value="P-loop containing nucleoside triphosphate hydrolases"/>
    <property type="match status" value="1"/>
</dbReference>